<keyword evidence="3" id="KW-1185">Reference proteome</keyword>
<keyword evidence="1" id="KW-1133">Transmembrane helix</keyword>
<gene>
    <name evidence="2" type="ORF">NCTC12020_00817</name>
</gene>
<evidence type="ECO:0000256" key="1">
    <source>
        <dbReference type="SAM" id="Phobius"/>
    </source>
</evidence>
<reference evidence="2 3" key="1">
    <citation type="submission" date="2018-06" db="EMBL/GenBank/DDBJ databases">
        <authorList>
            <consortium name="Pathogen Informatics"/>
            <person name="Doyle S."/>
        </authorList>
    </citation>
    <scope>NUCLEOTIDE SEQUENCE [LARGE SCALE GENOMIC DNA]</scope>
    <source>
        <strain evidence="2 3">NCTC12020</strain>
    </source>
</reference>
<evidence type="ECO:0000313" key="3">
    <source>
        <dbReference type="Proteomes" id="UP000255367"/>
    </source>
</evidence>
<dbReference type="EMBL" id="UHIO01000001">
    <property type="protein sequence ID" value="SUP42218.1"/>
    <property type="molecule type" value="Genomic_DNA"/>
</dbReference>
<keyword evidence="1" id="KW-0472">Membrane</keyword>
<sequence>MDKQVLIDKVKRVYNNIRIANIKPTGVLATRALVGLLLVPILVVIMAYVMAFYKGTVSDDTGRVIDVGIKIVDHFFIPTVLTAIVGFLALWIDKNHNGIPDKLEDNDKKPL</sequence>
<proteinExistence type="predicted"/>
<evidence type="ECO:0000313" key="2">
    <source>
        <dbReference type="EMBL" id="SUP42218.1"/>
    </source>
</evidence>
<name>A0A380NKY4_9FIRM</name>
<organism evidence="2 3">
    <name type="scientific">Veillonella criceti</name>
    <dbReference type="NCBI Taxonomy" id="103891"/>
    <lineage>
        <taxon>Bacteria</taxon>
        <taxon>Bacillati</taxon>
        <taxon>Bacillota</taxon>
        <taxon>Negativicutes</taxon>
        <taxon>Veillonellales</taxon>
        <taxon>Veillonellaceae</taxon>
        <taxon>Veillonella</taxon>
    </lineage>
</organism>
<keyword evidence="1" id="KW-0812">Transmembrane</keyword>
<dbReference type="Proteomes" id="UP000255367">
    <property type="component" value="Unassembled WGS sequence"/>
</dbReference>
<feature type="transmembrane region" description="Helical" evidence="1">
    <location>
        <begin position="28"/>
        <end position="51"/>
    </location>
</feature>
<dbReference type="OrthoDB" id="1629740at2"/>
<protein>
    <submittedName>
        <fullName evidence="2">Uncharacterized protein</fullName>
    </submittedName>
</protein>
<accession>A0A380NKY4</accession>
<dbReference type="AlphaFoldDB" id="A0A380NKY4"/>
<feature type="transmembrane region" description="Helical" evidence="1">
    <location>
        <begin position="71"/>
        <end position="92"/>
    </location>
</feature>
<dbReference type="RefSeq" id="WP_115310031.1">
    <property type="nucleotide sequence ID" value="NZ_UHIO01000001.1"/>
</dbReference>